<feature type="compositionally biased region" description="Basic and acidic residues" evidence="1">
    <location>
        <begin position="41"/>
        <end position="58"/>
    </location>
</feature>
<dbReference type="Proteomes" id="UP001314170">
    <property type="component" value="Unassembled WGS sequence"/>
</dbReference>
<feature type="region of interest" description="Disordered" evidence="1">
    <location>
        <begin position="41"/>
        <end position="76"/>
    </location>
</feature>
<evidence type="ECO:0000313" key="2">
    <source>
        <dbReference type="EMBL" id="CAK7324270.1"/>
    </source>
</evidence>
<organism evidence="2 3">
    <name type="scientific">Dovyalis caffra</name>
    <dbReference type="NCBI Taxonomy" id="77055"/>
    <lineage>
        <taxon>Eukaryota</taxon>
        <taxon>Viridiplantae</taxon>
        <taxon>Streptophyta</taxon>
        <taxon>Embryophyta</taxon>
        <taxon>Tracheophyta</taxon>
        <taxon>Spermatophyta</taxon>
        <taxon>Magnoliopsida</taxon>
        <taxon>eudicotyledons</taxon>
        <taxon>Gunneridae</taxon>
        <taxon>Pentapetalae</taxon>
        <taxon>rosids</taxon>
        <taxon>fabids</taxon>
        <taxon>Malpighiales</taxon>
        <taxon>Salicaceae</taxon>
        <taxon>Flacourtieae</taxon>
        <taxon>Dovyalis</taxon>
    </lineage>
</organism>
<accession>A0AAV1QTZ6</accession>
<sequence length="76" mass="8457">MVASCGMEDTKGALCQTVGDNIRRKSDIVTVYNASPCTTRYKDVSRKDERKSQKETTKCNRNPGVSLSELENLQNS</sequence>
<dbReference type="AlphaFoldDB" id="A0AAV1QTZ6"/>
<reference evidence="2 3" key="1">
    <citation type="submission" date="2024-01" db="EMBL/GenBank/DDBJ databases">
        <authorList>
            <person name="Waweru B."/>
        </authorList>
    </citation>
    <scope>NUCLEOTIDE SEQUENCE [LARGE SCALE GENOMIC DNA]</scope>
</reference>
<dbReference type="EMBL" id="CAWUPB010000246">
    <property type="protein sequence ID" value="CAK7324270.1"/>
    <property type="molecule type" value="Genomic_DNA"/>
</dbReference>
<evidence type="ECO:0000313" key="3">
    <source>
        <dbReference type="Proteomes" id="UP001314170"/>
    </source>
</evidence>
<comment type="caution">
    <text evidence="2">The sequence shown here is derived from an EMBL/GenBank/DDBJ whole genome shotgun (WGS) entry which is preliminary data.</text>
</comment>
<evidence type="ECO:0000256" key="1">
    <source>
        <dbReference type="SAM" id="MobiDB-lite"/>
    </source>
</evidence>
<keyword evidence="3" id="KW-1185">Reference proteome</keyword>
<proteinExistence type="predicted"/>
<name>A0AAV1QTZ6_9ROSI</name>
<protein>
    <submittedName>
        <fullName evidence="2">Uncharacterized protein</fullName>
    </submittedName>
</protein>
<feature type="compositionally biased region" description="Polar residues" evidence="1">
    <location>
        <begin position="59"/>
        <end position="76"/>
    </location>
</feature>
<gene>
    <name evidence="2" type="ORF">DCAF_LOCUS1910</name>
</gene>